<accession>A0AAN9H4N3</accession>
<feature type="compositionally biased region" description="Basic and acidic residues" evidence="2">
    <location>
        <begin position="25"/>
        <end position="37"/>
    </location>
</feature>
<dbReference type="InterPro" id="IPR026652">
    <property type="entry name" value="CEP128"/>
</dbReference>
<evidence type="ECO:0008006" key="5">
    <source>
        <dbReference type="Google" id="ProtNLM"/>
    </source>
</evidence>
<dbReference type="GO" id="GO:0005814">
    <property type="term" value="C:centriole"/>
    <property type="evidence" value="ECO:0007669"/>
    <property type="project" value="TreeGrafter"/>
</dbReference>
<gene>
    <name evidence="3" type="ORF">R3I93_011866</name>
</gene>
<keyword evidence="4" id="KW-1185">Reference proteome</keyword>
<feature type="region of interest" description="Disordered" evidence="2">
    <location>
        <begin position="235"/>
        <end position="306"/>
    </location>
</feature>
<feature type="compositionally biased region" description="Basic and acidic residues" evidence="2">
    <location>
        <begin position="260"/>
        <end position="306"/>
    </location>
</feature>
<reference evidence="3 4" key="1">
    <citation type="submission" date="2024-02" db="EMBL/GenBank/DDBJ databases">
        <title>Chromosome-level genome assembly of the Eurasian Minnow (Phoxinus phoxinus).</title>
        <authorList>
            <person name="Oriowo T.O."/>
            <person name="Martin S."/>
            <person name="Stange M."/>
            <person name="Chrysostomakis Y."/>
            <person name="Brown T."/>
            <person name="Winkler S."/>
            <person name="Kukowka S."/>
            <person name="Myers E.W."/>
            <person name="Bohne A."/>
        </authorList>
    </citation>
    <scope>NUCLEOTIDE SEQUENCE [LARGE SCALE GENOMIC DNA]</scope>
    <source>
        <strain evidence="3">ZFMK-TIS-60720</strain>
        <tissue evidence="3">Whole Organism</tissue>
    </source>
</reference>
<protein>
    <recommendedName>
        <fullName evidence="5">Centrosomal protein 128</fullName>
    </recommendedName>
</protein>
<evidence type="ECO:0000256" key="2">
    <source>
        <dbReference type="SAM" id="MobiDB-lite"/>
    </source>
</evidence>
<feature type="coiled-coil region" evidence="1">
    <location>
        <begin position="849"/>
        <end position="922"/>
    </location>
</feature>
<feature type="region of interest" description="Disordered" evidence="2">
    <location>
        <begin position="1"/>
        <end position="37"/>
    </location>
</feature>
<sequence length="1053" mass="122619">MDSSSESDTFDRPRGHRSRVRGSRIRPDSRFPRDTHVSDISDKIDTLANTLQDTSRNLNKVDQMLGQYKEHTDDQAEAMATLRESLEESIQHLQGQRLKRSTGGWSASLSTLHTSDLEDASASDRRRYLPTSPLRDYGSAGTGNRRRSRSVAVRFRDSAQAEEQVHSMHQSLRDLRSDQLRMGDDIDREISRRNRTDIETKKTLDSLAGNVQAPQREETVSLRVERRLQEIEDEMRSGQQVLSERYHREKPKSMSGELQEALRRHDAQTPEADEAFRNRLQRSENERSKMQQELERLRKQLDQSEGGRDTLLQQMDAMRSQLLRMEKERVDLQRELSLLSSQQRSARRPQERGVTSLDSGCTDLEREVEELRMQLGRIGVSSEMEELKKCVERKEREKTQLAFQVEALSADLQRREQQQLKMLAQLKEIQSRSEDNGSDCARLEAQLMESERRREELRSKAQEAVRQWKNKCKKRERELQELKEESRNNTDHDKRSKEREGVLSQHAEGARRQLADALGRLAQREEDVRRCDVDLSEARSRLVTLDLQLREAQENLRGHEEEAQKQISLQVRMREENIRLKERVELQEQRRDEEQRSLLDLQGSVKNLSSARADLTARLAEVESCKKDLEKQLTAAQEESSSFGRQLELERQVHQKELSHLRTTQQECKAKQERDVHDMLRLYQRERDELEALVRDLKSEAVADGELRRVLQLKLDKMKAECDKLTEQLSSSEESHAQLLRKHHGLRKELDVKVNLAEREEERRQTAQRSVAELRERVTGLQTEQESILHAVGAQIDSACQFLSKDSAAKLEAITQSPGLQKDSHRWLAEVKTKLQWLCEEVRERESSERRLRKTLQQHKEQMKALKQSRDSELQSLLDRITQQDRLLKDIQSEKRGLLENGRKKEEEMRNLQDRVVDLEMSTRLALDHLESVPEKLSLLENFKDLEESQRQREMVEQRYAKYKEIVGDLQHQLEESKRRIQEYRGEKLDAACRSLQLTGLTSSLLSQNNFLTSSSLSTHTSPRKPLASPDMESSLTQDFSTINGANFEHTSM</sequence>
<evidence type="ECO:0000313" key="3">
    <source>
        <dbReference type="EMBL" id="KAK7150737.1"/>
    </source>
</evidence>
<feature type="coiled-coil region" evidence="1">
    <location>
        <begin position="680"/>
        <end position="784"/>
    </location>
</feature>
<dbReference type="PANTHER" id="PTHR46657:SF1">
    <property type="entry name" value="CENTROSOMAL PROTEIN OF 128 KDA"/>
    <property type="match status" value="1"/>
</dbReference>
<dbReference type="EMBL" id="JAYKXH010000012">
    <property type="protein sequence ID" value="KAK7150737.1"/>
    <property type="molecule type" value="Genomic_DNA"/>
</dbReference>
<feature type="compositionally biased region" description="Polar residues" evidence="2">
    <location>
        <begin position="1032"/>
        <end position="1053"/>
    </location>
</feature>
<feature type="region of interest" description="Disordered" evidence="2">
    <location>
        <begin position="478"/>
        <end position="510"/>
    </location>
</feature>
<evidence type="ECO:0000313" key="4">
    <source>
        <dbReference type="Proteomes" id="UP001364617"/>
    </source>
</evidence>
<feature type="region of interest" description="Disordered" evidence="2">
    <location>
        <begin position="340"/>
        <end position="359"/>
    </location>
</feature>
<feature type="region of interest" description="Disordered" evidence="2">
    <location>
        <begin position="1014"/>
        <end position="1053"/>
    </location>
</feature>
<feature type="compositionally biased region" description="Basic residues" evidence="2">
    <location>
        <begin position="14"/>
        <end position="24"/>
    </location>
</feature>
<feature type="region of interest" description="Disordered" evidence="2">
    <location>
        <begin position="116"/>
        <end position="180"/>
    </location>
</feature>
<feature type="compositionally biased region" description="Basic and acidic residues" evidence="2">
    <location>
        <begin position="478"/>
        <end position="501"/>
    </location>
</feature>
<dbReference type="Proteomes" id="UP001364617">
    <property type="component" value="Unassembled WGS sequence"/>
</dbReference>
<keyword evidence="1" id="KW-0175">Coiled coil</keyword>
<proteinExistence type="predicted"/>
<dbReference type="GO" id="GO:0000922">
    <property type="term" value="C:spindle pole"/>
    <property type="evidence" value="ECO:0007669"/>
    <property type="project" value="TreeGrafter"/>
</dbReference>
<organism evidence="3 4">
    <name type="scientific">Phoxinus phoxinus</name>
    <name type="common">Eurasian minnow</name>
    <dbReference type="NCBI Taxonomy" id="58324"/>
    <lineage>
        <taxon>Eukaryota</taxon>
        <taxon>Metazoa</taxon>
        <taxon>Chordata</taxon>
        <taxon>Craniata</taxon>
        <taxon>Vertebrata</taxon>
        <taxon>Euteleostomi</taxon>
        <taxon>Actinopterygii</taxon>
        <taxon>Neopterygii</taxon>
        <taxon>Teleostei</taxon>
        <taxon>Ostariophysi</taxon>
        <taxon>Cypriniformes</taxon>
        <taxon>Leuciscidae</taxon>
        <taxon>Phoxininae</taxon>
        <taxon>Phoxinus</taxon>
    </lineage>
</organism>
<feature type="coiled-coil region" evidence="1">
    <location>
        <begin position="946"/>
        <end position="987"/>
    </location>
</feature>
<feature type="coiled-coil region" evidence="1">
    <location>
        <begin position="384"/>
        <end position="411"/>
    </location>
</feature>
<feature type="compositionally biased region" description="Basic and acidic residues" evidence="2">
    <location>
        <begin position="154"/>
        <end position="180"/>
    </location>
</feature>
<comment type="caution">
    <text evidence="3">The sequence shown here is derived from an EMBL/GenBank/DDBJ whole genome shotgun (WGS) entry which is preliminary data.</text>
</comment>
<evidence type="ECO:0000256" key="1">
    <source>
        <dbReference type="SAM" id="Coils"/>
    </source>
</evidence>
<dbReference type="PANTHER" id="PTHR46657">
    <property type="entry name" value="CENTROSOMAL PROTEIN OF 128 KDA"/>
    <property type="match status" value="1"/>
</dbReference>
<dbReference type="AlphaFoldDB" id="A0AAN9H4N3"/>
<name>A0AAN9H4N3_9TELE</name>